<keyword evidence="2" id="KW-0813">Transport</keyword>
<evidence type="ECO:0000313" key="3">
    <source>
        <dbReference type="Proteomes" id="UP000826550"/>
    </source>
</evidence>
<dbReference type="Gene3D" id="3.40.930.10">
    <property type="entry name" value="Mannitol-specific EII, Chain A"/>
    <property type="match status" value="1"/>
</dbReference>
<proteinExistence type="predicted"/>
<dbReference type="InterPro" id="IPR002178">
    <property type="entry name" value="PTS_EIIA_type-2_dom"/>
</dbReference>
<dbReference type="Pfam" id="PF00359">
    <property type="entry name" value="PTS_EIIA_2"/>
    <property type="match status" value="1"/>
</dbReference>
<sequence>MFFDQKIIKLQADVQSSTEIITLLAQMLKQKTIVKDNYLTHVLAREKNFPTGLQLENGIGVAIPHTDSEYVNTSQIAVATLKKPVVFKSMVNKAVDVEVSLVFMIAMSKPHEQAQLLSNLMTFCQNKQAIAELLAERNPQNVEQILNKYDLK</sequence>
<dbReference type="SUPFAM" id="SSF55804">
    <property type="entry name" value="Phoshotransferase/anion transport protein"/>
    <property type="match status" value="1"/>
</dbReference>
<dbReference type="Proteomes" id="UP000826550">
    <property type="component" value="Chromosome"/>
</dbReference>
<accession>A0ABX8W7S4</accession>
<dbReference type="EMBL" id="CP048268">
    <property type="protein sequence ID" value="QYN52183.1"/>
    <property type="molecule type" value="Genomic_DNA"/>
</dbReference>
<keyword evidence="2" id="KW-0762">Sugar transport</keyword>
<dbReference type="InterPro" id="IPR016152">
    <property type="entry name" value="PTrfase/Anion_transptr"/>
</dbReference>
<dbReference type="PANTHER" id="PTHR47738:SF3">
    <property type="entry name" value="PHOSPHOTRANSFERASE SYSTEM MANNITOL_FRUCTOSE-SPECIFIC IIA DOMAIN CONTAINING PROTEIN"/>
    <property type="match status" value="1"/>
</dbReference>
<dbReference type="CDD" id="cd00211">
    <property type="entry name" value="PTS_IIA_fru"/>
    <property type="match status" value="1"/>
</dbReference>
<evidence type="ECO:0000313" key="2">
    <source>
        <dbReference type="EMBL" id="QYN52183.1"/>
    </source>
</evidence>
<reference evidence="2 3" key="1">
    <citation type="submission" date="2020-01" db="EMBL/GenBank/DDBJ databases">
        <title>Vast differences in strain-level diversity in the gut microbiota of two closely related honey bee species.</title>
        <authorList>
            <person name="Ellegaard K.M."/>
            <person name="Suenami S."/>
            <person name="Miyazaki R."/>
            <person name="Engel P."/>
        </authorList>
    </citation>
    <scope>NUCLEOTIDE SEQUENCE [LARGE SCALE GENOMIC DNA]</scope>
    <source>
        <strain evidence="2 3">ESL0416</strain>
    </source>
</reference>
<gene>
    <name evidence="2" type="ORF">GYM71_01525</name>
</gene>
<keyword evidence="3" id="KW-1185">Reference proteome</keyword>
<dbReference type="RefSeq" id="WP_220220657.1">
    <property type="nucleotide sequence ID" value="NZ_CP048268.1"/>
</dbReference>
<evidence type="ECO:0000259" key="1">
    <source>
        <dbReference type="PROSITE" id="PS51094"/>
    </source>
</evidence>
<dbReference type="PROSITE" id="PS51094">
    <property type="entry name" value="PTS_EIIA_TYPE_2"/>
    <property type="match status" value="1"/>
</dbReference>
<dbReference type="InterPro" id="IPR051541">
    <property type="entry name" value="PTS_SugarTrans_NitroReg"/>
</dbReference>
<organism evidence="2 3">
    <name type="scientific">Lactobacillus panisapium</name>
    <dbReference type="NCBI Taxonomy" id="2012495"/>
    <lineage>
        <taxon>Bacteria</taxon>
        <taxon>Bacillati</taxon>
        <taxon>Bacillota</taxon>
        <taxon>Bacilli</taxon>
        <taxon>Lactobacillales</taxon>
        <taxon>Lactobacillaceae</taxon>
        <taxon>Lactobacillus</taxon>
    </lineage>
</organism>
<name>A0ABX8W7S4_9LACO</name>
<protein>
    <submittedName>
        <fullName evidence="2">PTS sugar transporter subunit IIA</fullName>
    </submittedName>
</protein>
<dbReference type="PANTHER" id="PTHR47738">
    <property type="entry name" value="PTS SYSTEM FRUCTOSE-LIKE EIIA COMPONENT-RELATED"/>
    <property type="match status" value="1"/>
</dbReference>
<feature type="domain" description="PTS EIIA type-2" evidence="1">
    <location>
        <begin position="1"/>
        <end position="149"/>
    </location>
</feature>